<comment type="caution">
    <text evidence="13">The sequence shown here is derived from an EMBL/GenBank/DDBJ whole genome shotgun (WGS) entry which is preliminary data.</text>
</comment>
<comment type="pathway">
    <text evidence="4 11">Purine metabolism; AMP biosynthesis via salvage pathway; AMP from adenine: step 1/1.</text>
</comment>
<evidence type="ECO:0000256" key="4">
    <source>
        <dbReference type="ARBA" id="ARBA00004659"/>
    </source>
</evidence>
<organism evidence="13 14">
    <name type="scientific">Actinoalloteichus caeruleus DSM 43889</name>
    <dbReference type="NCBI Taxonomy" id="1120930"/>
    <lineage>
        <taxon>Bacteria</taxon>
        <taxon>Bacillati</taxon>
        <taxon>Actinomycetota</taxon>
        <taxon>Actinomycetes</taxon>
        <taxon>Pseudonocardiales</taxon>
        <taxon>Pseudonocardiaceae</taxon>
        <taxon>Actinoalloteichus</taxon>
        <taxon>Actinoalloteichus cyanogriseus</taxon>
    </lineage>
</organism>
<dbReference type="InterPro" id="IPR050054">
    <property type="entry name" value="UPRTase/APRTase"/>
</dbReference>
<dbReference type="NCBIfam" id="NF002634">
    <property type="entry name" value="PRK02304.1-3"/>
    <property type="match status" value="1"/>
</dbReference>
<evidence type="ECO:0000256" key="7">
    <source>
        <dbReference type="ARBA" id="ARBA00022490"/>
    </source>
</evidence>
<comment type="subcellular location">
    <subcellularLocation>
        <location evidence="3 11">Cytoplasm</location>
    </subcellularLocation>
</comment>
<reference evidence="13 14" key="1">
    <citation type="submission" date="2013-07" db="EMBL/GenBank/DDBJ databases">
        <authorList>
            <consortium name="DOE Joint Genome Institute"/>
            <person name="Reeve W."/>
            <person name="Huntemann M."/>
            <person name="Han J."/>
            <person name="Chen A."/>
            <person name="Kyrpides N."/>
            <person name="Mavromatis K."/>
            <person name="Markowitz V."/>
            <person name="Palaniappan K."/>
            <person name="Ivanova N."/>
            <person name="Schaumberg A."/>
            <person name="Pati A."/>
            <person name="Liolios K."/>
            <person name="Nordberg H.P."/>
            <person name="Cantor M.N."/>
            <person name="Hua S.X."/>
            <person name="Woyke T."/>
        </authorList>
    </citation>
    <scope>NUCLEOTIDE SEQUENCE [LARGE SCALE GENOMIC DNA]</scope>
    <source>
        <strain evidence="13 14">DSM 43889</strain>
    </source>
</reference>
<dbReference type="PANTHER" id="PTHR32315">
    <property type="entry name" value="ADENINE PHOSPHORIBOSYLTRANSFERASE"/>
    <property type="match status" value="1"/>
</dbReference>
<evidence type="ECO:0000313" key="14">
    <source>
        <dbReference type="Proteomes" id="UP000791080"/>
    </source>
</evidence>
<dbReference type="EC" id="2.4.2.7" evidence="6 11"/>
<dbReference type="InterPro" id="IPR029057">
    <property type="entry name" value="PRTase-like"/>
</dbReference>
<evidence type="ECO:0000256" key="3">
    <source>
        <dbReference type="ARBA" id="ARBA00004496"/>
    </source>
</evidence>
<proteinExistence type="inferred from homology"/>
<dbReference type="CDD" id="cd06223">
    <property type="entry name" value="PRTases_typeI"/>
    <property type="match status" value="1"/>
</dbReference>
<evidence type="ECO:0000256" key="6">
    <source>
        <dbReference type="ARBA" id="ARBA00011893"/>
    </source>
</evidence>
<evidence type="ECO:0000256" key="10">
    <source>
        <dbReference type="ARBA" id="ARBA00022726"/>
    </source>
</evidence>
<comment type="similarity">
    <text evidence="5 11">Belongs to the purine/pyrimidine phosphoribosyltransferase family.</text>
</comment>
<dbReference type="EMBL" id="AUBJ02000001">
    <property type="protein sequence ID" value="MCP2331538.1"/>
    <property type="molecule type" value="Genomic_DNA"/>
</dbReference>
<keyword evidence="14" id="KW-1185">Reference proteome</keyword>
<dbReference type="GO" id="GO:0016757">
    <property type="term" value="F:glycosyltransferase activity"/>
    <property type="evidence" value="ECO:0007669"/>
    <property type="project" value="UniProtKB-KW"/>
</dbReference>
<dbReference type="PANTHER" id="PTHR32315:SF3">
    <property type="entry name" value="ADENINE PHOSPHORIBOSYLTRANSFERASE"/>
    <property type="match status" value="1"/>
</dbReference>
<sequence length="189" mass="19616">MLPAEPTPPPTGSDLAARVERSLREYPDFPQPGVLFRDLGGLYADPGLFRDVVDEFGTTFGGDVDLVLGLEARGFVLGAALANSLGIPLVLARKPGRLPGDVHRAGYSLEYGENVLEIQRDAVVGGHRVLVVDDVLATGGTLAAAARLVTEAGGTVAGMGVIVGLDGLGGEQVLREHRLRLLCTVPAGA</sequence>
<dbReference type="Pfam" id="PF00156">
    <property type="entry name" value="Pribosyltran"/>
    <property type="match status" value="1"/>
</dbReference>
<dbReference type="Proteomes" id="UP000791080">
    <property type="component" value="Unassembled WGS sequence"/>
</dbReference>
<keyword evidence="8 11" id="KW-0328">Glycosyltransferase</keyword>
<dbReference type="InterPro" id="IPR000836">
    <property type="entry name" value="PRTase_dom"/>
</dbReference>
<accession>A0ABT1JGC3</accession>
<reference evidence="13 14" key="2">
    <citation type="submission" date="2022-06" db="EMBL/GenBank/DDBJ databases">
        <title>Genomic Encyclopedia of Type Strains, Phase I: the one thousand microbial genomes (KMG-I) project.</title>
        <authorList>
            <person name="Kyrpides N."/>
        </authorList>
    </citation>
    <scope>NUCLEOTIDE SEQUENCE [LARGE SCALE GENOMIC DNA]</scope>
    <source>
        <strain evidence="13 14">DSM 43889</strain>
    </source>
</reference>
<evidence type="ECO:0000256" key="2">
    <source>
        <dbReference type="ARBA" id="ARBA00003968"/>
    </source>
</evidence>
<evidence type="ECO:0000256" key="5">
    <source>
        <dbReference type="ARBA" id="ARBA00008391"/>
    </source>
</evidence>
<comment type="catalytic activity">
    <reaction evidence="1 11">
        <text>AMP + diphosphate = 5-phospho-alpha-D-ribose 1-diphosphate + adenine</text>
        <dbReference type="Rhea" id="RHEA:16609"/>
        <dbReference type="ChEBI" id="CHEBI:16708"/>
        <dbReference type="ChEBI" id="CHEBI:33019"/>
        <dbReference type="ChEBI" id="CHEBI:58017"/>
        <dbReference type="ChEBI" id="CHEBI:456215"/>
        <dbReference type="EC" id="2.4.2.7"/>
    </reaction>
</comment>
<protein>
    <recommendedName>
        <fullName evidence="6 11">Adenine phosphoribosyltransferase</fullName>
        <shortName evidence="11">APRT</shortName>
        <ecNumber evidence="6 11">2.4.2.7</ecNumber>
    </recommendedName>
</protein>
<name>A0ABT1JGC3_ACTCY</name>
<gene>
    <name evidence="11" type="primary">apt</name>
    <name evidence="13" type="ORF">G443_001808</name>
</gene>
<evidence type="ECO:0000256" key="11">
    <source>
        <dbReference type="HAMAP-Rule" id="MF_00004"/>
    </source>
</evidence>
<dbReference type="NCBIfam" id="NF002636">
    <property type="entry name" value="PRK02304.1-5"/>
    <property type="match status" value="1"/>
</dbReference>
<evidence type="ECO:0000259" key="12">
    <source>
        <dbReference type="Pfam" id="PF00156"/>
    </source>
</evidence>
<dbReference type="InterPro" id="IPR005764">
    <property type="entry name" value="Ade_phspho_trans"/>
</dbReference>
<dbReference type="HAMAP" id="MF_00004">
    <property type="entry name" value="Aden_phosphoribosyltr"/>
    <property type="match status" value="1"/>
</dbReference>
<dbReference type="SUPFAM" id="SSF53271">
    <property type="entry name" value="PRTase-like"/>
    <property type="match status" value="1"/>
</dbReference>
<comment type="function">
    <text evidence="2 11">Catalyzes a salvage reaction resulting in the formation of AMP, that is energically less costly than de novo synthesis.</text>
</comment>
<comment type="subunit">
    <text evidence="11">Homodimer.</text>
</comment>
<keyword evidence="9 11" id="KW-0808">Transferase</keyword>
<evidence type="ECO:0000313" key="13">
    <source>
        <dbReference type="EMBL" id="MCP2331538.1"/>
    </source>
</evidence>
<dbReference type="Gene3D" id="3.40.50.2020">
    <property type="match status" value="1"/>
</dbReference>
<evidence type="ECO:0000256" key="9">
    <source>
        <dbReference type="ARBA" id="ARBA00022679"/>
    </source>
</evidence>
<dbReference type="RefSeq" id="WP_030105792.1">
    <property type="nucleotide sequence ID" value="NZ_AUBJ02000001.1"/>
</dbReference>
<evidence type="ECO:0000256" key="8">
    <source>
        <dbReference type="ARBA" id="ARBA00022676"/>
    </source>
</evidence>
<feature type="domain" description="Phosphoribosyltransferase" evidence="12">
    <location>
        <begin position="58"/>
        <end position="177"/>
    </location>
</feature>
<keyword evidence="10 11" id="KW-0660">Purine salvage</keyword>
<evidence type="ECO:0000256" key="1">
    <source>
        <dbReference type="ARBA" id="ARBA00000868"/>
    </source>
</evidence>
<keyword evidence="7 11" id="KW-0963">Cytoplasm</keyword>